<dbReference type="GO" id="GO:0003857">
    <property type="term" value="F:(3S)-3-hydroxyacyl-CoA dehydrogenase (NAD+) activity"/>
    <property type="evidence" value="ECO:0007669"/>
    <property type="project" value="UniProtKB-EC"/>
</dbReference>
<dbReference type="SUPFAM" id="SSF51735">
    <property type="entry name" value="NAD(P)-binding Rossmann-fold domains"/>
    <property type="match status" value="2"/>
</dbReference>
<reference evidence="10 11" key="1">
    <citation type="submission" date="2017-08" db="EMBL/GenBank/DDBJ databases">
        <title>Draft genome sequences of 64 type strains of genus Staph aureus.</title>
        <authorList>
            <person name="Cole K."/>
            <person name="Golubchik T."/>
            <person name="Russell J."/>
            <person name="Foster D."/>
            <person name="Llewelyn M."/>
            <person name="Wilson D."/>
            <person name="Crook D."/>
            <person name="Paul J."/>
        </authorList>
    </citation>
    <scope>NUCLEOTIDE SEQUENCE [LARGE SCALE GENOMIC DNA]</scope>
    <source>
        <strain evidence="10 11">NCTC 12101</strain>
    </source>
</reference>
<dbReference type="PANTHER" id="PTHR43561:SF3">
    <property type="entry name" value="HYDROXYACYL-COENZYME A DEHYDROGENASE, MITOCHONDRIAL"/>
    <property type="match status" value="1"/>
</dbReference>
<dbReference type="InterPro" id="IPR013328">
    <property type="entry name" value="6PGD_dom2"/>
</dbReference>
<keyword evidence="5" id="KW-0520">NAD</keyword>
<proteinExistence type="predicted"/>
<dbReference type="InterPro" id="IPR008927">
    <property type="entry name" value="6-PGluconate_DH-like_C_sf"/>
</dbReference>
<dbReference type="InterPro" id="IPR052242">
    <property type="entry name" value="Mito_3-hydroxyacyl-CoA_DH"/>
</dbReference>
<evidence type="ECO:0000256" key="2">
    <source>
        <dbReference type="ARBA" id="ARBA00013011"/>
    </source>
</evidence>
<dbReference type="Proteomes" id="UP000242470">
    <property type="component" value="Unassembled WGS sequence"/>
</dbReference>
<dbReference type="InterPro" id="IPR006176">
    <property type="entry name" value="3-OHacyl-CoA_DH_NAD-bd"/>
</dbReference>
<dbReference type="InterPro" id="IPR036291">
    <property type="entry name" value="NAD(P)-bd_dom_sf"/>
</dbReference>
<dbReference type="InterPro" id="IPR006108">
    <property type="entry name" value="3HC_DH_C"/>
</dbReference>
<dbReference type="GO" id="GO:0006635">
    <property type="term" value="P:fatty acid beta-oxidation"/>
    <property type="evidence" value="ECO:0007669"/>
    <property type="project" value="TreeGrafter"/>
</dbReference>
<name>A0AAP8PN37_9STAP</name>
<dbReference type="EMBL" id="PPQW01000056">
    <property type="protein sequence ID" value="PNZ66632.1"/>
    <property type="molecule type" value="Genomic_DNA"/>
</dbReference>
<evidence type="ECO:0000256" key="1">
    <source>
        <dbReference type="ARBA" id="ARBA00005086"/>
    </source>
</evidence>
<gene>
    <name evidence="10" type="ORF">CD158_08115</name>
</gene>
<dbReference type="RefSeq" id="WP_059106992.1">
    <property type="nucleotide sequence ID" value="NZ_AP024589.1"/>
</dbReference>
<dbReference type="GO" id="GO:0070403">
    <property type="term" value="F:NAD+ binding"/>
    <property type="evidence" value="ECO:0007669"/>
    <property type="project" value="InterPro"/>
</dbReference>
<evidence type="ECO:0000256" key="6">
    <source>
        <dbReference type="ARBA" id="ARBA00048640"/>
    </source>
</evidence>
<evidence type="ECO:0000313" key="11">
    <source>
        <dbReference type="Proteomes" id="UP000242470"/>
    </source>
</evidence>
<comment type="catalytic activity">
    <reaction evidence="7">
        <text>a (3S)-3-hydroxyacyl-CoA + NAD(+) = a 3-oxoacyl-CoA + NADH + H(+)</text>
        <dbReference type="Rhea" id="RHEA:22432"/>
        <dbReference type="ChEBI" id="CHEBI:15378"/>
        <dbReference type="ChEBI" id="CHEBI:57318"/>
        <dbReference type="ChEBI" id="CHEBI:57540"/>
        <dbReference type="ChEBI" id="CHEBI:57945"/>
        <dbReference type="ChEBI" id="CHEBI:90726"/>
        <dbReference type="EC" id="1.1.1.35"/>
    </reaction>
</comment>
<dbReference type="SUPFAM" id="SSF48179">
    <property type="entry name" value="6-phosphogluconate dehydrogenase C-terminal domain-like"/>
    <property type="match status" value="2"/>
</dbReference>
<evidence type="ECO:0000259" key="8">
    <source>
        <dbReference type="Pfam" id="PF00725"/>
    </source>
</evidence>
<dbReference type="Gene3D" id="1.10.1040.10">
    <property type="entry name" value="N-(1-d-carboxylethyl)-l-norvaline Dehydrogenase, domain 2"/>
    <property type="match status" value="2"/>
</dbReference>
<dbReference type="GO" id="GO:0004616">
    <property type="term" value="F:phosphogluconate dehydrogenase (decarboxylating) activity"/>
    <property type="evidence" value="ECO:0007669"/>
    <property type="project" value="UniProtKB-EC"/>
</dbReference>
<feature type="domain" description="3-hydroxyacyl-CoA dehydrogenase NAD binding" evidence="9">
    <location>
        <begin position="311"/>
        <end position="484"/>
    </location>
</feature>
<dbReference type="Pfam" id="PF00725">
    <property type="entry name" value="3HCDH"/>
    <property type="match status" value="2"/>
</dbReference>
<accession>A0AAP8PN37</accession>
<dbReference type="PANTHER" id="PTHR43561">
    <property type="match status" value="1"/>
</dbReference>
<keyword evidence="4" id="KW-0560">Oxidoreductase</keyword>
<evidence type="ECO:0000313" key="10">
    <source>
        <dbReference type="EMBL" id="PNZ66632.1"/>
    </source>
</evidence>
<feature type="domain" description="3-hydroxyacyl-CoA dehydrogenase C-terminal" evidence="8">
    <location>
        <begin position="494"/>
        <end position="591"/>
    </location>
</feature>
<evidence type="ECO:0000259" key="9">
    <source>
        <dbReference type="Pfam" id="PF02737"/>
    </source>
</evidence>
<comment type="catalytic activity">
    <reaction evidence="6">
        <text>6-phospho-D-gluconate + NADP(+) = D-ribulose 5-phosphate + CO2 + NADPH</text>
        <dbReference type="Rhea" id="RHEA:10116"/>
        <dbReference type="ChEBI" id="CHEBI:16526"/>
        <dbReference type="ChEBI" id="CHEBI:57783"/>
        <dbReference type="ChEBI" id="CHEBI:58121"/>
        <dbReference type="ChEBI" id="CHEBI:58349"/>
        <dbReference type="ChEBI" id="CHEBI:58759"/>
        <dbReference type="EC" id="1.1.1.44"/>
    </reaction>
</comment>
<evidence type="ECO:0000256" key="3">
    <source>
        <dbReference type="ARBA" id="ARBA00018193"/>
    </source>
</evidence>
<organism evidence="10 11">
    <name type="scientific">Staphylococcus auricularis</name>
    <dbReference type="NCBI Taxonomy" id="29379"/>
    <lineage>
        <taxon>Bacteria</taxon>
        <taxon>Bacillati</taxon>
        <taxon>Bacillota</taxon>
        <taxon>Bacilli</taxon>
        <taxon>Bacillales</taxon>
        <taxon>Staphylococcaceae</taxon>
        <taxon>Staphylococcus</taxon>
    </lineage>
</organism>
<feature type="domain" description="3-hydroxyacyl-CoA dehydrogenase NAD binding" evidence="9">
    <location>
        <begin position="5"/>
        <end position="182"/>
    </location>
</feature>
<dbReference type="EC" id="1.1.1.44" evidence="2"/>
<feature type="domain" description="3-hydroxyacyl-CoA dehydrogenase C-terminal" evidence="8">
    <location>
        <begin position="188"/>
        <end position="285"/>
    </location>
</feature>
<comment type="pathway">
    <text evidence="1">Lipid metabolism; butanoate metabolism.</text>
</comment>
<comment type="caution">
    <text evidence="10">The sequence shown here is derived from an EMBL/GenBank/DDBJ whole genome shotgun (WGS) entry which is preliminary data.</text>
</comment>
<evidence type="ECO:0000256" key="5">
    <source>
        <dbReference type="ARBA" id="ARBA00023027"/>
    </source>
</evidence>
<dbReference type="Pfam" id="PF02737">
    <property type="entry name" value="3HCDH_N"/>
    <property type="match status" value="2"/>
</dbReference>
<dbReference type="Gene3D" id="3.40.50.720">
    <property type="entry name" value="NAD(P)-binding Rossmann-like Domain"/>
    <property type="match status" value="2"/>
</dbReference>
<sequence length="604" mass="67376">MDIKNVVVAGGGVLDSQIAFQSSFHDFNVTVYDINDDALGKAKDRLSDLRKRYVEDLDTTQEKVDEAFNTIQYKSDIAEAAADADIVIEAIPEVVDIKKDFYKNLGESAPDKTIFATNSSTFKPSDYKDISGRPEKFLALHFANEIWLRNTGEVMRTPDTSDEIFDEVLDFAKAIGMVPLPIYREQPGYILNSLLVPFSGGAAYLLASETSDVKTIDKTWMRATHDEHGPFGMNDIVGTNTQLNIRKSRETDQDPEWAKNYTKILQDMVDSDKLGKVGGKGFYNYPDPEYTEDAFFDNTKDVEDLSHDFKNIAVAGSGLTAAQVALQVASGDFNVTLYSESEDDIQTVKDHIETAKKAYKDYFDVDDDKVNAIAERINYHTNIADATQDVDLVIEAVADDKETKEHFYNKLSEVLNDDAYIVTSTATLRPSDFEDATGRPEKFAALRIVNSIWNSNVGQVMVAGQTTEDTFNKVLAFARDINLVVAPLHKEQPGYIVNRIMTPLIQAGAKLLVKEVADKETIDKTWMIGFHANQGPFAIMDMIGLDNALEILKPVAEASDDEEDQKVIQLLEDKVNNNELGLATGKGFYDYSDGKPYFKDDFLK</sequence>
<protein>
    <recommendedName>
        <fullName evidence="3">6-phosphogluconate dehydrogenase, decarboxylating</fullName>
        <ecNumber evidence="2">1.1.1.44</ecNumber>
    </recommendedName>
</protein>
<dbReference type="AlphaFoldDB" id="A0AAP8PN37"/>
<dbReference type="NCBIfam" id="NF006143">
    <property type="entry name" value="PRK08293.1"/>
    <property type="match status" value="1"/>
</dbReference>
<dbReference type="GeneID" id="64981053"/>
<evidence type="ECO:0000256" key="7">
    <source>
        <dbReference type="ARBA" id="ARBA00049556"/>
    </source>
</evidence>
<evidence type="ECO:0000256" key="4">
    <source>
        <dbReference type="ARBA" id="ARBA00023002"/>
    </source>
</evidence>